<keyword evidence="1" id="KW-0805">Transcription regulation</keyword>
<evidence type="ECO:0000256" key="2">
    <source>
        <dbReference type="ARBA" id="ARBA00023125"/>
    </source>
</evidence>
<dbReference type="GO" id="GO:0003700">
    <property type="term" value="F:DNA-binding transcription factor activity"/>
    <property type="evidence" value="ECO:0007669"/>
    <property type="project" value="InterPro"/>
</dbReference>
<sequence>MILSENELDILQLRANADAAGKLIKALANPDRLLLLCQLSKGELNVSDLEALLGIQQPTLSQQLAVLRREELVKTRREGKQVYYRISSSAALAVIHVLYRHFCAGDANEH</sequence>
<dbReference type="SMART" id="SM00418">
    <property type="entry name" value="HTH_ARSR"/>
    <property type="match status" value="1"/>
</dbReference>
<dbReference type="CDD" id="cd00090">
    <property type="entry name" value="HTH_ARSR"/>
    <property type="match status" value="1"/>
</dbReference>
<dbReference type="EMBL" id="CABVHY010000004">
    <property type="protein sequence ID" value="VVN79837.1"/>
    <property type="molecule type" value="Genomic_DNA"/>
</dbReference>
<dbReference type="InterPro" id="IPR011991">
    <property type="entry name" value="ArsR-like_HTH"/>
</dbReference>
<keyword evidence="3" id="KW-0804">Transcription</keyword>
<dbReference type="InterPro" id="IPR036390">
    <property type="entry name" value="WH_DNA-bd_sf"/>
</dbReference>
<evidence type="ECO:0000313" key="5">
    <source>
        <dbReference type="EMBL" id="VVN79837.1"/>
    </source>
</evidence>
<gene>
    <name evidence="5" type="primary">bigR</name>
    <name evidence="5" type="ORF">PS723_00997</name>
</gene>
<dbReference type="GO" id="GO:0003677">
    <property type="term" value="F:DNA binding"/>
    <property type="evidence" value="ECO:0007669"/>
    <property type="project" value="UniProtKB-KW"/>
</dbReference>
<dbReference type="OrthoDB" id="9796124at2"/>
<dbReference type="PANTHER" id="PTHR43132:SF2">
    <property type="entry name" value="ARSENICAL RESISTANCE OPERON REPRESSOR ARSR-RELATED"/>
    <property type="match status" value="1"/>
</dbReference>
<keyword evidence="2" id="KW-0238">DNA-binding</keyword>
<dbReference type="PROSITE" id="PS50987">
    <property type="entry name" value="HTH_ARSR_2"/>
    <property type="match status" value="1"/>
</dbReference>
<dbReference type="PRINTS" id="PR00778">
    <property type="entry name" value="HTHARSR"/>
</dbReference>
<organism evidence="5 6">
    <name type="scientific">Pseudomonas fluorescens</name>
    <dbReference type="NCBI Taxonomy" id="294"/>
    <lineage>
        <taxon>Bacteria</taxon>
        <taxon>Pseudomonadati</taxon>
        <taxon>Pseudomonadota</taxon>
        <taxon>Gammaproteobacteria</taxon>
        <taxon>Pseudomonadales</taxon>
        <taxon>Pseudomonadaceae</taxon>
        <taxon>Pseudomonas</taxon>
    </lineage>
</organism>
<dbReference type="Gene3D" id="1.10.10.10">
    <property type="entry name" value="Winged helix-like DNA-binding domain superfamily/Winged helix DNA-binding domain"/>
    <property type="match status" value="1"/>
</dbReference>
<evidence type="ECO:0000256" key="3">
    <source>
        <dbReference type="ARBA" id="ARBA00023163"/>
    </source>
</evidence>
<dbReference type="InterPro" id="IPR001845">
    <property type="entry name" value="HTH_ArsR_DNA-bd_dom"/>
</dbReference>
<dbReference type="AlphaFoldDB" id="A0A5E7ATC5"/>
<dbReference type="PANTHER" id="PTHR43132">
    <property type="entry name" value="ARSENICAL RESISTANCE OPERON REPRESSOR ARSR-RELATED"/>
    <property type="match status" value="1"/>
</dbReference>
<dbReference type="NCBIfam" id="NF033788">
    <property type="entry name" value="HTH_metalloreg"/>
    <property type="match status" value="1"/>
</dbReference>
<dbReference type="Proteomes" id="UP000379480">
    <property type="component" value="Unassembled WGS sequence"/>
</dbReference>
<reference evidence="5 6" key="1">
    <citation type="submission" date="2019-09" db="EMBL/GenBank/DDBJ databases">
        <authorList>
            <person name="Chandra G."/>
            <person name="Truman W A."/>
        </authorList>
    </citation>
    <scope>NUCLEOTIDE SEQUENCE [LARGE SCALE GENOMIC DNA]</scope>
    <source>
        <strain evidence="5">PS723</strain>
    </source>
</reference>
<dbReference type="InterPro" id="IPR051011">
    <property type="entry name" value="Metal_resp_trans_reg"/>
</dbReference>
<dbReference type="Pfam" id="PF01022">
    <property type="entry name" value="HTH_5"/>
    <property type="match status" value="1"/>
</dbReference>
<name>A0A5E7ATC5_PSEFL</name>
<evidence type="ECO:0000256" key="1">
    <source>
        <dbReference type="ARBA" id="ARBA00023015"/>
    </source>
</evidence>
<dbReference type="SUPFAM" id="SSF46785">
    <property type="entry name" value="Winged helix' DNA-binding domain"/>
    <property type="match status" value="1"/>
</dbReference>
<evidence type="ECO:0000259" key="4">
    <source>
        <dbReference type="PROSITE" id="PS50987"/>
    </source>
</evidence>
<evidence type="ECO:0000313" key="6">
    <source>
        <dbReference type="Proteomes" id="UP000379480"/>
    </source>
</evidence>
<dbReference type="RefSeq" id="WP_150802571.1">
    <property type="nucleotide sequence ID" value="NZ_CABVHY010000004.1"/>
</dbReference>
<dbReference type="InterPro" id="IPR036388">
    <property type="entry name" value="WH-like_DNA-bd_sf"/>
</dbReference>
<accession>A0A5E7ATC5</accession>
<feature type="domain" description="HTH arsR-type" evidence="4">
    <location>
        <begin position="13"/>
        <end position="106"/>
    </location>
</feature>
<proteinExistence type="predicted"/>
<protein>
    <submittedName>
        <fullName evidence="5">Biofilm growth-associated repressor</fullName>
    </submittedName>
</protein>